<accession>A0A7S8MXA8</accession>
<dbReference type="InterPro" id="IPR011006">
    <property type="entry name" value="CheY-like_superfamily"/>
</dbReference>
<evidence type="ECO:0000313" key="2">
    <source>
        <dbReference type="EMBL" id="QPE04954.1"/>
    </source>
</evidence>
<keyword evidence="3" id="KW-1185">Reference proteome</keyword>
<dbReference type="KEGG" id="msf:IT882_02195"/>
<feature type="region of interest" description="Disordered" evidence="1">
    <location>
        <begin position="121"/>
        <end position="153"/>
    </location>
</feature>
<dbReference type="AlphaFoldDB" id="A0A7S8MXA8"/>
<reference evidence="2 3" key="1">
    <citation type="submission" date="2020-11" db="EMBL/GenBank/DDBJ databases">
        <title>Amino acid is mineralized and recycled by bacteria in oceanic microbiome.</title>
        <authorList>
            <person name="Zheng L.Y."/>
        </authorList>
    </citation>
    <scope>NUCLEOTIDE SEQUENCE [LARGE SCALE GENOMIC DNA]</scope>
    <source>
        <strain evidence="2 3">A32-1</strain>
    </source>
</reference>
<gene>
    <name evidence="2" type="ORF">IT882_02195</name>
</gene>
<sequence length="167" mass="17785">MPPSSATEAPASGFTPPYTITPRAPHTTVFRLGRVLWVDDDPDSHVPDVVALHRMGLTVTVARHGEAALAYLAAEKYLLVVTDCGRADDTLTAADFIRTVRRNYPGVPTIAYAPGSVVTGPGAPDLPHDQVVTTPANSRASSDGSSAADSQQIIRRRAAHYDTAVRR</sequence>
<evidence type="ECO:0000313" key="3">
    <source>
        <dbReference type="Proteomes" id="UP000594480"/>
    </source>
</evidence>
<dbReference type="Proteomes" id="UP000594480">
    <property type="component" value="Chromosome"/>
</dbReference>
<evidence type="ECO:0000256" key="1">
    <source>
        <dbReference type="SAM" id="MobiDB-lite"/>
    </source>
</evidence>
<feature type="region of interest" description="Disordered" evidence="1">
    <location>
        <begin position="1"/>
        <end position="20"/>
    </location>
</feature>
<proteinExistence type="predicted"/>
<name>A0A7S8MXA8_9MICO</name>
<dbReference type="Gene3D" id="3.40.50.2300">
    <property type="match status" value="1"/>
</dbReference>
<feature type="compositionally biased region" description="Low complexity" evidence="1">
    <location>
        <begin position="136"/>
        <end position="150"/>
    </location>
</feature>
<dbReference type="RefSeq" id="WP_195692975.1">
    <property type="nucleotide sequence ID" value="NZ_CP064760.1"/>
</dbReference>
<protein>
    <recommendedName>
        <fullName evidence="4">Response regulator</fullName>
    </recommendedName>
</protein>
<dbReference type="SUPFAM" id="SSF52172">
    <property type="entry name" value="CheY-like"/>
    <property type="match status" value="1"/>
</dbReference>
<evidence type="ECO:0008006" key="4">
    <source>
        <dbReference type="Google" id="ProtNLM"/>
    </source>
</evidence>
<organism evidence="2 3">
    <name type="scientific">Microbacterium schleiferi</name>
    <dbReference type="NCBI Taxonomy" id="69362"/>
    <lineage>
        <taxon>Bacteria</taxon>
        <taxon>Bacillati</taxon>
        <taxon>Actinomycetota</taxon>
        <taxon>Actinomycetes</taxon>
        <taxon>Micrococcales</taxon>
        <taxon>Microbacteriaceae</taxon>
        <taxon>Microbacterium</taxon>
    </lineage>
</organism>
<dbReference type="EMBL" id="CP064760">
    <property type="protein sequence ID" value="QPE04954.1"/>
    <property type="molecule type" value="Genomic_DNA"/>
</dbReference>